<protein>
    <submittedName>
        <fullName evidence="1">Uncharacterized protein</fullName>
    </submittedName>
</protein>
<reference evidence="1" key="1">
    <citation type="journal article" date="2014" name="Int. J. Syst. Evol. Microbiol.">
        <title>Complete genome sequence of Corynebacterium casei LMG S-19264T (=DSM 44701T), isolated from a smear-ripened cheese.</title>
        <authorList>
            <consortium name="US DOE Joint Genome Institute (JGI-PGF)"/>
            <person name="Walter F."/>
            <person name="Albersmeier A."/>
            <person name="Kalinowski J."/>
            <person name="Ruckert C."/>
        </authorList>
    </citation>
    <scope>NUCLEOTIDE SEQUENCE</scope>
    <source>
        <strain evidence="1">JCM 10088</strain>
    </source>
</reference>
<dbReference type="EMBL" id="BMNL01000002">
    <property type="protein sequence ID" value="GGP20926.1"/>
    <property type="molecule type" value="Genomic_DNA"/>
</dbReference>
<reference evidence="1" key="2">
    <citation type="submission" date="2020-09" db="EMBL/GenBank/DDBJ databases">
        <authorList>
            <person name="Sun Q."/>
            <person name="Ohkuma M."/>
        </authorList>
    </citation>
    <scope>NUCLEOTIDE SEQUENCE</scope>
    <source>
        <strain evidence="1">JCM 10088</strain>
    </source>
</reference>
<organism evidence="1 2">
    <name type="scientific">Thermocladium modestius</name>
    <dbReference type="NCBI Taxonomy" id="62609"/>
    <lineage>
        <taxon>Archaea</taxon>
        <taxon>Thermoproteota</taxon>
        <taxon>Thermoprotei</taxon>
        <taxon>Thermoproteales</taxon>
        <taxon>Thermoproteaceae</taxon>
        <taxon>Thermocladium</taxon>
    </lineage>
</organism>
<dbReference type="Proteomes" id="UP000610960">
    <property type="component" value="Unassembled WGS sequence"/>
</dbReference>
<gene>
    <name evidence="1" type="ORF">GCM10007981_10970</name>
</gene>
<evidence type="ECO:0000313" key="1">
    <source>
        <dbReference type="EMBL" id="GGP20926.1"/>
    </source>
</evidence>
<evidence type="ECO:0000313" key="2">
    <source>
        <dbReference type="Proteomes" id="UP000610960"/>
    </source>
</evidence>
<dbReference type="RefSeq" id="WP_188596404.1">
    <property type="nucleotide sequence ID" value="NZ_BMNL01000002.1"/>
</dbReference>
<accession>A0A830GWD9</accession>
<keyword evidence="2" id="KW-1185">Reference proteome</keyword>
<comment type="caution">
    <text evidence="1">The sequence shown here is derived from an EMBL/GenBank/DDBJ whole genome shotgun (WGS) entry which is preliminary data.</text>
</comment>
<name>A0A830GWD9_9CREN</name>
<dbReference type="AlphaFoldDB" id="A0A830GWD9"/>
<sequence length="187" mass="20870">MYRRTYAIGNLQMLVKMYSAAQLDLVRMFKAVKKGNSYEVPLENLPWATVIDLGQQYRLISDGKPLTLTNASLTKMPHGTELIVGFLASDGNIYGSSIGVGRPMFKCRRTPLERPLDLWDAPGNISMPQVQAIVEDLAYAESINVSAPVKCVEDPNLETRKLVVYSWLVSILDKATIDLTKSELTYI</sequence>
<proteinExistence type="predicted"/>
<dbReference type="OrthoDB" id="28576at2157"/>